<feature type="region of interest" description="Disordered" evidence="1">
    <location>
        <begin position="1"/>
        <end position="20"/>
    </location>
</feature>
<organism evidence="2 3">
    <name type="scientific">Calocera cornea HHB12733</name>
    <dbReference type="NCBI Taxonomy" id="1353952"/>
    <lineage>
        <taxon>Eukaryota</taxon>
        <taxon>Fungi</taxon>
        <taxon>Dikarya</taxon>
        <taxon>Basidiomycota</taxon>
        <taxon>Agaricomycotina</taxon>
        <taxon>Dacrymycetes</taxon>
        <taxon>Dacrymycetales</taxon>
        <taxon>Dacrymycetaceae</taxon>
        <taxon>Calocera</taxon>
    </lineage>
</organism>
<dbReference type="InParanoid" id="A0A165EDL0"/>
<proteinExistence type="predicted"/>
<reference evidence="2 3" key="1">
    <citation type="journal article" date="2016" name="Mol. Biol. Evol.">
        <title>Comparative Genomics of Early-Diverging Mushroom-Forming Fungi Provides Insights into the Origins of Lignocellulose Decay Capabilities.</title>
        <authorList>
            <person name="Nagy L.G."/>
            <person name="Riley R."/>
            <person name="Tritt A."/>
            <person name="Adam C."/>
            <person name="Daum C."/>
            <person name="Floudas D."/>
            <person name="Sun H."/>
            <person name="Yadav J.S."/>
            <person name="Pangilinan J."/>
            <person name="Larsson K.H."/>
            <person name="Matsuura K."/>
            <person name="Barry K."/>
            <person name="Labutti K."/>
            <person name="Kuo R."/>
            <person name="Ohm R.A."/>
            <person name="Bhattacharya S.S."/>
            <person name="Shirouzu T."/>
            <person name="Yoshinaga Y."/>
            <person name="Martin F.M."/>
            <person name="Grigoriev I.V."/>
            <person name="Hibbett D.S."/>
        </authorList>
    </citation>
    <scope>NUCLEOTIDE SEQUENCE [LARGE SCALE GENOMIC DNA]</scope>
    <source>
        <strain evidence="2 3">HHB12733</strain>
    </source>
</reference>
<name>A0A165EDL0_9BASI</name>
<accession>A0A165EDL0</accession>
<keyword evidence="3" id="KW-1185">Reference proteome</keyword>
<dbReference type="AlphaFoldDB" id="A0A165EDL0"/>
<sequence length="113" mass="12478">MMLSHDGLRTKTAESARHSSISRANPSDLVFFMLSRSITRSLLTRSQVRRSDHSLSTSIAMRRELAVSVPGNLDTETARDGPDRDDNIRRGRPAIEIVLGQGRVATITCAATW</sequence>
<evidence type="ECO:0000313" key="2">
    <source>
        <dbReference type="EMBL" id="KZT54628.1"/>
    </source>
</evidence>
<dbReference type="OrthoDB" id="3053045at2759"/>
<evidence type="ECO:0000313" key="3">
    <source>
        <dbReference type="Proteomes" id="UP000076842"/>
    </source>
</evidence>
<gene>
    <name evidence="2" type="ORF">CALCODRAFT_379023</name>
</gene>
<feature type="compositionally biased region" description="Basic and acidic residues" evidence="1">
    <location>
        <begin position="1"/>
        <end position="17"/>
    </location>
</feature>
<dbReference type="Proteomes" id="UP000076842">
    <property type="component" value="Unassembled WGS sequence"/>
</dbReference>
<feature type="region of interest" description="Disordered" evidence="1">
    <location>
        <begin position="70"/>
        <end position="89"/>
    </location>
</feature>
<dbReference type="EMBL" id="KV424010">
    <property type="protein sequence ID" value="KZT54628.1"/>
    <property type="molecule type" value="Genomic_DNA"/>
</dbReference>
<feature type="compositionally biased region" description="Basic and acidic residues" evidence="1">
    <location>
        <begin position="76"/>
        <end position="89"/>
    </location>
</feature>
<evidence type="ECO:0000256" key="1">
    <source>
        <dbReference type="SAM" id="MobiDB-lite"/>
    </source>
</evidence>
<protein>
    <submittedName>
        <fullName evidence="2">Uncharacterized protein</fullName>
    </submittedName>
</protein>